<sequence length="101" mass="11037">MSALVDIWTTEYAKLRENGQTLFSSGSGPFAAECSQVVLKNSTEVARAFVSRVKGVKLNVVIVFSPTLNWPNIINTGHCSKTEGVDLKAVTLQNLQSFNVY</sequence>
<dbReference type="PANTHER" id="PTHR38222">
    <property type="entry name" value="TFIIS N-TERMINAL DOMAIN-CONTAINING PROTEIN"/>
    <property type="match status" value="1"/>
</dbReference>
<dbReference type="AlphaFoldDB" id="A0A1R3HYA1"/>
<comment type="caution">
    <text evidence="1">The sequence shown here is derived from an EMBL/GenBank/DDBJ whole genome shotgun (WGS) entry which is preliminary data.</text>
</comment>
<dbReference type="Gramene" id="OMO75269">
    <property type="protein sequence ID" value="OMO75269"/>
    <property type="gene ID" value="CCACVL1_16261"/>
</dbReference>
<keyword evidence="2" id="KW-1185">Reference proteome</keyword>
<reference evidence="1 2" key="1">
    <citation type="submission" date="2013-09" db="EMBL/GenBank/DDBJ databases">
        <title>Corchorus capsularis genome sequencing.</title>
        <authorList>
            <person name="Alam M."/>
            <person name="Haque M.S."/>
            <person name="Islam M.S."/>
            <person name="Emdad E.M."/>
            <person name="Islam M.M."/>
            <person name="Ahmed B."/>
            <person name="Halim A."/>
            <person name="Hossen Q.M.M."/>
            <person name="Hossain M.Z."/>
            <person name="Ahmed R."/>
            <person name="Khan M.M."/>
            <person name="Islam R."/>
            <person name="Rashid M.M."/>
            <person name="Khan S.A."/>
            <person name="Rahman M.S."/>
            <person name="Alam M."/>
        </authorList>
    </citation>
    <scope>NUCLEOTIDE SEQUENCE [LARGE SCALE GENOMIC DNA]</scope>
    <source>
        <strain evidence="2">cv. CVL-1</strain>
        <tissue evidence="1">Whole seedling</tissue>
    </source>
</reference>
<proteinExistence type="predicted"/>
<accession>A0A1R3HYA1</accession>
<dbReference type="OrthoDB" id="607613at2759"/>
<evidence type="ECO:0000313" key="1">
    <source>
        <dbReference type="EMBL" id="OMO75269.1"/>
    </source>
</evidence>
<name>A0A1R3HYA1_COCAP</name>
<organism evidence="1 2">
    <name type="scientific">Corchorus capsularis</name>
    <name type="common">Jute</name>
    <dbReference type="NCBI Taxonomy" id="210143"/>
    <lineage>
        <taxon>Eukaryota</taxon>
        <taxon>Viridiplantae</taxon>
        <taxon>Streptophyta</taxon>
        <taxon>Embryophyta</taxon>
        <taxon>Tracheophyta</taxon>
        <taxon>Spermatophyta</taxon>
        <taxon>Magnoliopsida</taxon>
        <taxon>eudicotyledons</taxon>
        <taxon>Gunneridae</taxon>
        <taxon>Pentapetalae</taxon>
        <taxon>rosids</taxon>
        <taxon>malvids</taxon>
        <taxon>Malvales</taxon>
        <taxon>Malvaceae</taxon>
        <taxon>Grewioideae</taxon>
        <taxon>Apeibeae</taxon>
        <taxon>Corchorus</taxon>
    </lineage>
</organism>
<protein>
    <submittedName>
        <fullName evidence="1">Uncharacterized protein</fullName>
    </submittedName>
</protein>
<gene>
    <name evidence="1" type="ORF">CCACVL1_16261</name>
</gene>
<dbReference type="EMBL" id="AWWV01011036">
    <property type="protein sequence ID" value="OMO75269.1"/>
    <property type="molecule type" value="Genomic_DNA"/>
</dbReference>
<dbReference type="Proteomes" id="UP000188268">
    <property type="component" value="Unassembled WGS sequence"/>
</dbReference>
<dbReference type="PANTHER" id="PTHR38222:SF1">
    <property type="entry name" value="TFIIS N-TERMINAL DOMAIN-CONTAINING PROTEIN"/>
    <property type="match status" value="1"/>
</dbReference>
<evidence type="ECO:0000313" key="2">
    <source>
        <dbReference type="Proteomes" id="UP000188268"/>
    </source>
</evidence>